<keyword evidence="2" id="KW-1185">Reference proteome</keyword>
<organism evidence="1 2">
    <name type="scientific">Marinobacter aromaticivorans</name>
    <dbReference type="NCBI Taxonomy" id="1494078"/>
    <lineage>
        <taxon>Bacteria</taxon>
        <taxon>Pseudomonadati</taxon>
        <taxon>Pseudomonadota</taxon>
        <taxon>Gammaproteobacteria</taxon>
        <taxon>Pseudomonadales</taxon>
        <taxon>Marinobacteraceae</taxon>
        <taxon>Marinobacter</taxon>
    </lineage>
</organism>
<reference evidence="2" key="1">
    <citation type="journal article" date="2019" name="Int. J. Syst. Evol. Microbiol.">
        <title>The Global Catalogue of Microorganisms (GCM) 10K type strain sequencing project: providing services to taxonomists for standard genome sequencing and annotation.</title>
        <authorList>
            <consortium name="The Broad Institute Genomics Platform"/>
            <consortium name="The Broad Institute Genome Sequencing Center for Infectious Disease"/>
            <person name="Wu L."/>
            <person name="Ma J."/>
        </authorList>
    </citation>
    <scope>NUCLEOTIDE SEQUENCE [LARGE SCALE GENOMIC DNA]</scope>
    <source>
        <strain evidence="2">CCUG 60559</strain>
    </source>
</reference>
<sequence length="183" mass="20238">MIDDRAEGFLKELKSFLEGRNVALFSETDESQWIQGDGADSLPIVEIRSMEQASVSGIILSNTCDIAPENRRDLPSKVTFAPIIALSVFESFLQSAGVGAAKIESKFQEIRAQRVTNIVFLPMGAGLAQDSIALLDDLHSIPVDLLPPAEEKRSFSLSQIGHYLFLFKLSFHFCRLHEGLERG</sequence>
<evidence type="ECO:0000313" key="1">
    <source>
        <dbReference type="EMBL" id="MFC7293269.1"/>
    </source>
</evidence>
<proteinExistence type="predicted"/>
<dbReference type="RefSeq" id="WP_157807823.1">
    <property type="nucleotide sequence ID" value="NZ_JBHTBD010000001.1"/>
</dbReference>
<evidence type="ECO:0000313" key="2">
    <source>
        <dbReference type="Proteomes" id="UP001596506"/>
    </source>
</evidence>
<dbReference type="Proteomes" id="UP001596506">
    <property type="component" value="Unassembled WGS sequence"/>
</dbReference>
<protein>
    <submittedName>
        <fullName evidence="1">Uncharacterized protein</fullName>
    </submittedName>
</protein>
<gene>
    <name evidence="1" type="ORF">ACFQQA_00885</name>
</gene>
<accession>A0ABW2IQK6</accession>
<comment type="caution">
    <text evidence="1">The sequence shown here is derived from an EMBL/GenBank/DDBJ whole genome shotgun (WGS) entry which is preliminary data.</text>
</comment>
<name>A0ABW2IQK6_9GAMM</name>
<dbReference type="EMBL" id="JBHTBD010000001">
    <property type="protein sequence ID" value="MFC7293269.1"/>
    <property type="molecule type" value="Genomic_DNA"/>
</dbReference>